<dbReference type="AlphaFoldDB" id="A0A5N6L728"/>
<sequence>MDSAGQLLMTKTEWQKLDTNRPERAEDHLHQIIGAVVNAEEGHFVADCWTPKKADGEANLTKEDDDHIFTLFLWLLVQNNS</sequence>
<dbReference type="EMBL" id="SZYD01002693">
    <property type="protein sequence ID" value="KAC9235841.1"/>
    <property type="molecule type" value="Genomic_DNA"/>
</dbReference>
<reference evidence="1 2" key="1">
    <citation type="submission" date="2019-05" db="EMBL/GenBank/DDBJ databases">
        <title>Mikania micrantha, genome provides insights into the molecular mechanism of rapid growth.</title>
        <authorList>
            <person name="Liu B."/>
        </authorList>
    </citation>
    <scope>NUCLEOTIDE SEQUENCE [LARGE SCALE GENOMIC DNA]</scope>
    <source>
        <strain evidence="1">NLD-2019</strain>
        <tissue evidence="1">Leaf</tissue>
    </source>
</reference>
<gene>
    <name evidence="1" type="ORF">E3N88_46152</name>
</gene>
<keyword evidence="2" id="KW-1185">Reference proteome</keyword>
<evidence type="ECO:0000313" key="1">
    <source>
        <dbReference type="EMBL" id="KAC9235841.1"/>
    </source>
</evidence>
<evidence type="ECO:0000313" key="2">
    <source>
        <dbReference type="Proteomes" id="UP000326396"/>
    </source>
</evidence>
<comment type="caution">
    <text evidence="1">The sequence shown here is derived from an EMBL/GenBank/DDBJ whole genome shotgun (WGS) entry which is preliminary data.</text>
</comment>
<proteinExistence type="predicted"/>
<organism evidence="1 2">
    <name type="scientific">Mikania micrantha</name>
    <name type="common">bitter vine</name>
    <dbReference type="NCBI Taxonomy" id="192012"/>
    <lineage>
        <taxon>Eukaryota</taxon>
        <taxon>Viridiplantae</taxon>
        <taxon>Streptophyta</taxon>
        <taxon>Embryophyta</taxon>
        <taxon>Tracheophyta</taxon>
        <taxon>Spermatophyta</taxon>
        <taxon>Magnoliopsida</taxon>
        <taxon>eudicotyledons</taxon>
        <taxon>Gunneridae</taxon>
        <taxon>Pentapetalae</taxon>
        <taxon>asterids</taxon>
        <taxon>campanulids</taxon>
        <taxon>Asterales</taxon>
        <taxon>Asteraceae</taxon>
        <taxon>Asteroideae</taxon>
        <taxon>Heliantheae alliance</taxon>
        <taxon>Eupatorieae</taxon>
        <taxon>Mikania</taxon>
    </lineage>
</organism>
<protein>
    <submittedName>
        <fullName evidence="1">Uncharacterized protein</fullName>
    </submittedName>
</protein>
<dbReference type="Proteomes" id="UP000326396">
    <property type="component" value="Unassembled WGS sequence"/>
</dbReference>
<accession>A0A5N6L728</accession>
<name>A0A5N6L728_9ASTR</name>